<feature type="region of interest" description="Disordered" evidence="1">
    <location>
        <begin position="2186"/>
        <end position="2207"/>
    </location>
</feature>
<evidence type="ECO:0000313" key="5">
    <source>
        <dbReference type="Proteomes" id="UP000613740"/>
    </source>
</evidence>
<feature type="compositionally biased region" description="Low complexity" evidence="1">
    <location>
        <begin position="1455"/>
        <end position="1473"/>
    </location>
</feature>
<dbReference type="InterPro" id="IPR011009">
    <property type="entry name" value="Kinase-like_dom_sf"/>
</dbReference>
<keyword evidence="2" id="KW-0472">Membrane</keyword>
<dbReference type="OrthoDB" id="549021at2759"/>
<feature type="transmembrane region" description="Helical" evidence="2">
    <location>
        <begin position="586"/>
        <end position="611"/>
    </location>
</feature>
<dbReference type="SMART" id="SM00220">
    <property type="entry name" value="S_TKc"/>
    <property type="match status" value="1"/>
</dbReference>
<dbReference type="InterPro" id="IPR008271">
    <property type="entry name" value="Ser/Thr_kinase_AS"/>
</dbReference>
<feature type="region of interest" description="Disordered" evidence="1">
    <location>
        <begin position="738"/>
        <end position="759"/>
    </location>
</feature>
<feature type="compositionally biased region" description="Low complexity" evidence="1">
    <location>
        <begin position="571"/>
        <end position="580"/>
    </location>
</feature>
<feature type="domain" description="Protein kinase" evidence="3">
    <location>
        <begin position="1922"/>
        <end position="2180"/>
    </location>
</feature>
<evidence type="ECO:0000313" key="4">
    <source>
        <dbReference type="EMBL" id="KAG2448447.1"/>
    </source>
</evidence>
<dbReference type="PANTHER" id="PTHR44329:SF214">
    <property type="entry name" value="PROTEIN KINASE DOMAIN-CONTAINING PROTEIN"/>
    <property type="match status" value="1"/>
</dbReference>
<feature type="region of interest" description="Disordered" evidence="1">
    <location>
        <begin position="1573"/>
        <end position="1594"/>
    </location>
</feature>
<keyword evidence="2" id="KW-0812">Transmembrane</keyword>
<evidence type="ECO:0000259" key="3">
    <source>
        <dbReference type="PROSITE" id="PS50011"/>
    </source>
</evidence>
<feature type="compositionally biased region" description="Gly residues" evidence="1">
    <location>
        <begin position="1633"/>
        <end position="1645"/>
    </location>
</feature>
<feature type="compositionally biased region" description="Polar residues" evidence="1">
    <location>
        <begin position="1661"/>
        <end position="1672"/>
    </location>
</feature>
<name>A0A836B5U0_9CHLO</name>
<feature type="region of interest" description="Disordered" evidence="1">
    <location>
        <begin position="1364"/>
        <end position="1413"/>
    </location>
</feature>
<dbReference type="InterPro" id="IPR001245">
    <property type="entry name" value="Ser-Thr/Tyr_kinase_cat_dom"/>
</dbReference>
<feature type="compositionally biased region" description="Low complexity" evidence="1">
    <location>
        <begin position="552"/>
        <end position="561"/>
    </location>
</feature>
<gene>
    <name evidence="4" type="ORF">HYH02_006339</name>
</gene>
<dbReference type="Proteomes" id="UP000613740">
    <property type="component" value="Unassembled WGS sequence"/>
</dbReference>
<keyword evidence="5" id="KW-1185">Reference proteome</keyword>
<accession>A0A836B5U0</accession>
<reference evidence="4" key="1">
    <citation type="journal article" date="2020" name="bioRxiv">
        <title>Comparative genomics of Chlamydomonas.</title>
        <authorList>
            <person name="Craig R.J."/>
            <person name="Hasan A.R."/>
            <person name="Ness R.W."/>
            <person name="Keightley P.D."/>
        </authorList>
    </citation>
    <scope>NUCLEOTIDE SEQUENCE</scope>
    <source>
        <strain evidence="4">CCAP 11/173</strain>
    </source>
</reference>
<dbReference type="InterPro" id="IPR000719">
    <property type="entry name" value="Prot_kinase_dom"/>
</dbReference>
<feature type="region of interest" description="Disordered" evidence="1">
    <location>
        <begin position="1274"/>
        <end position="1313"/>
    </location>
</feature>
<dbReference type="Gene3D" id="1.10.510.10">
    <property type="entry name" value="Transferase(Phosphotransferase) domain 1"/>
    <property type="match status" value="1"/>
</dbReference>
<keyword evidence="2" id="KW-1133">Transmembrane helix</keyword>
<dbReference type="Pfam" id="PF07714">
    <property type="entry name" value="PK_Tyr_Ser-Thr"/>
    <property type="match status" value="1"/>
</dbReference>
<evidence type="ECO:0000256" key="1">
    <source>
        <dbReference type="SAM" id="MobiDB-lite"/>
    </source>
</evidence>
<dbReference type="CDD" id="cd13999">
    <property type="entry name" value="STKc_MAP3K-like"/>
    <property type="match status" value="1"/>
</dbReference>
<feature type="region of interest" description="Disordered" evidence="1">
    <location>
        <begin position="1619"/>
        <end position="1681"/>
    </location>
</feature>
<sequence>METCLAFTDSAELKGFLRPVQLWAWSGKDGYSSRAPCRGTYVKADVAARSITPAAAAAARAAALAAAAAASSTAANDTSGIGSRGGGGSPSAAAPQGGEGCLDPSLLVPGFRFFPHRYLDEAGPSAGMAAPPPMSGFILDGMAALQLQVFAAVCYRCNWCFAFDTTGRVWGDVTKLALYAELLRQQSPLWKPSDVQQRGVCGGTFLQVPPANAYGCSSHADYALYPGYYPAVQPYASVRPGASLDDLLSTCTAGGRPNSTDSTSTTDVTGAAGASGSPDTSMINTTSSGGGGTSGGGGGGLVAHCYAAQYPELVLAGVAPLRPLLDDGPPPSAETCEGTYLRLPPEYLQMQGFYSATVFAENYPSASASALTFDGLRLAFTASAPLDAAAPLPGCAAGDTSCGLIVMVTMTLTSTVLLPSSPSPSTTASNTTTGAAPSGTSSGDADSSGLAAAAVAVAGGAGAGAGHAYGALRFQVVRRDGGGATFNWYMPAPRSSGRTTSQIMMYAVPINSRDDAILVSAHNEPGYASLNASLAVNVIVRYALPAPPSPPSSSSSTLDSTGGDGAGGGARPSQAKQQQHQHPTQLALLVGTVVGGAVALAALAVLVVMFVRRVRRRWLRYIQPEKPEPGPPSPRGVPGLGGSDDGAQGCVDGSGGSGAAGAGGSGAASRAGGSCDAWDAVCGQLAAEAALASGAVGVVAGAEVQGQESLSSLAVLPVVFGGATMGRRQRRDIPAVLKRGSAPVPPGGQPSGSGALPYSNGSGLGTGTCSIPQVKPLRSPLWRFGGTSAHAVSETLPEGSASAVAGCGFWSCAGGGGRRAMGPETVPVGYTASLGVIDGVPAAASQRCLPAALSRVMRRQRVGATVAAARSLPAVQQAAGSNSAALAAVGLVVDSPGVTPRAVAQSAEDQRACLLEALVLTAEGGLGQHALAPAAPEQTEEAAVAAAAQGSGAGGSLVELGTAASVAAAYDRAYTIAVMLESDAATSRLGSSCMGQGPENGAAATASYTSGAAGARPVYSVTESGDGADAAGPARPHVQRTAAMAPPSARCASDVIRGASPQDALILISAADASACGLPGADSVHAPTSVDDRFTTSMQGLDLKALRDCQGSSFASTNVEGSACAAAAVAGAVGGLLLSRAPGSSSQRQGSFGDAPLAGHICAVACGNSGAADAENVSCSPQQEARSGGPGSRGATSSGFAGLNSVVAGSAAQRPACLTKIGQQMRAAAAASALAGTGGAASTSSPRAITGLASGTEACPTGAHSGADMAVTAGTCASSPGEPHLQAPRPTCTSSRNMDIASPLDDPAGPSSAFHSAQAALAAAAAAAAVAAPGADTTAGSCAGSAPLDATFGGYATHAAAAGGPEPMGTELHGQGCEGAGTGQAGADAGCLGSPEGLGEGERTSAGSTASSFHTATGGWSLSSGSPLGAVEDPATPAAHANLVVVDGATCASAAGGAGASGADAKPAMQGQAGPPPQAAPAHRLSAPGLPPPPPAVAAAGLVPGTHVLFTGPVDFPSLAAHQYQHPHSYPHPHHQAVQVQQFLARQQSQQLLPPIPSSHIAAAGATVSMGAGAGAPGSRADGPAGPRPGPPVRRASAAGAYALMASALGQAFAAVMGGGSGKSSGATTPRGAAGGGGGGGGAGPMGIDWQAGAGGGGTGPSQFERSGSHQSLMLPLEPGRGPDAAAAAAAAAALGRGGAGGMGGYASGRVSGCGSAGPVGFASGSVPVHNNNVAAAPSAAWFRSLNGTLGAAQLWHAAAAPAQGPAVVVAAAPAAPPPPIVLFNGAGQGSACMVGVPTAVPSPGSAGGHNLYGLYGYYALGAGSVGGSSHTASVAAGGLGSTASNAGGGGYNSGSVWGGAAAGLAGGGGGAFGAGVGAGGACSGWESSGGDGRANNPLLQVVVGDVPPLEDVDLRIAPEDLQLVALIGKGACGEVYHALWGGRDVAVKKLLDSCPANVLPQEMRTLLQEMAILTRARHPNIVRCYGGCLSPPQVFLVEELLVCSLHDFIYHPHGDRSVLKLLGLARDVALGLSYLHPTILHRDLKPSNILLDMSGRAKIADFGLARYKLRSKLSTHTIEAGTTPYLPPEVFDQRVKHLTDRSDVYSLGMVLWELFMRQPPWHNMRDVAIAYHVHVNRARPALPPRDRCPPRVARLIQACWAQRPRDRPSAAEVVKELTLAITQLEMQQAQQPPAQPQQPAQQQAQR</sequence>
<feature type="compositionally biased region" description="Low complexity" evidence="1">
    <location>
        <begin position="2188"/>
        <end position="2207"/>
    </location>
</feature>
<feature type="region of interest" description="Disordered" evidence="1">
    <location>
        <begin position="253"/>
        <end position="294"/>
    </location>
</feature>
<dbReference type="InterPro" id="IPR051681">
    <property type="entry name" value="Ser/Thr_Kinases-Pseudokinases"/>
</dbReference>
<protein>
    <recommendedName>
        <fullName evidence="3">Protein kinase domain-containing protein</fullName>
    </recommendedName>
</protein>
<dbReference type="Gene3D" id="3.30.200.20">
    <property type="entry name" value="Phosphorylase Kinase, domain 1"/>
    <property type="match status" value="1"/>
</dbReference>
<feature type="compositionally biased region" description="Low complexity" evidence="1">
    <location>
        <begin position="259"/>
        <end position="277"/>
    </location>
</feature>
<feature type="region of interest" description="Disordered" evidence="1">
    <location>
        <begin position="419"/>
        <end position="443"/>
    </location>
</feature>
<dbReference type="PROSITE" id="PS50011">
    <property type="entry name" value="PROTEIN_KINASE_DOM"/>
    <property type="match status" value="1"/>
</dbReference>
<feature type="region of interest" description="Disordered" evidence="1">
    <location>
        <begin position="1177"/>
        <end position="1197"/>
    </location>
</feature>
<dbReference type="EMBL" id="JAEHOD010000017">
    <property type="protein sequence ID" value="KAG2448447.1"/>
    <property type="molecule type" value="Genomic_DNA"/>
</dbReference>
<feature type="region of interest" description="Disordered" evidence="1">
    <location>
        <begin position="75"/>
        <end position="97"/>
    </location>
</feature>
<dbReference type="GO" id="GO:0005524">
    <property type="term" value="F:ATP binding"/>
    <property type="evidence" value="ECO:0007669"/>
    <property type="project" value="InterPro"/>
</dbReference>
<dbReference type="PANTHER" id="PTHR44329">
    <property type="entry name" value="SERINE/THREONINE-PROTEIN KINASE TNNI3K-RELATED"/>
    <property type="match status" value="1"/>
</dbReference>
<dbReference type="SUPFAM" id="SSF56112">
    <property type="entry name" value="Protein kinase-like (PK-like)"/>
    <property type="match status" value="1"/>
</dbReference>
<feature type="compositionally biased region" description="Gly residues" evidence="1">
    <location>
        <begin position="652"/>
        <end position="666"/>
    </location>
</feature>
<comment type="caution">
    <text evidence="4">The sequence shown here is derived from an EMBL/GenBank/DDBJ whole genome shotgun (WGS) entry which is preliminary data.</text>
</comment>
<evidence type="ECO:0000256" key="2">
    <source>
        <dbReference type="SAM" id="Phobius"/>
    </source>
</evidence>
<dbReference type="PROSITE" id="PS00108">
    <property type="entry name" value="PROTEIN_KINASE_ST"/>
    <property type="match status" value="1"/>
</dbReference>
<feature type="region of interest" description="Disordered" evidence="1">
    <location>
        <begin position="1455"/>
        <end position="1489"/>
    </location>
</feature>
<feature type="region of interest" description="Disordered" evidence="1">
    <location>
        <begin position="623"/>
        <end position="668"/>
    </location>
</feature>
<proteinExistence type="predicted"/>
<dbReference type="GO" id="GO:0004674">
    <property type="term" value="F:protein serine/threonine kinase activity"/>
    <property type="evidence" value="ECO:0007669"/>
    <property type="project" value="TreeGrafter"/>
</dbReference>
<feature type="region of interest" description="Disordered" evidence="1">
    <location>
        <begin position="548"/>
        <end position="580"/>
    </location>
</feature>
<organism evidence="4 5">
    <name type="scientific">Chlamydomonas schloesseri</name>
    <dbReference type="NCBI Taxonomy" id="2026947"/>
    <lineage>
        <taxon>Eukaryota</taxon>
        <taxon>Viridiplantae</taxon>
        <taxon>Chlorophyta</taxon>
        <taxon>core chlorophytes</taxon>
        <taxon>Chlorophyceae</taxon>
        <taxon>CS clade</taxon>
        <taxon>Chlamydomonadales</taxon>
        <taxon>Chlamydomonadaceae</taxon>
        <taxon>Chlamydomonas</taxon>
    </lineage>
</organism>